<protein>
    <recommendedName>
        <fullName evidence="2">TonB-dependent receptor</fullName>
    </recommendedName>
</protein>
<organism evidence="1">
    <name type="scientific">Tunturiibacter gelidiferens</name>
    <dbReference type="NCBI Taxonomy" id="3069689"/>
    <lineage>
        <taxon>Bacteria</taxon>
        <taxon>Pseudomonadati</taxon>
        <taxon>Acidobacteriota</taxon>
        <taxon>Terriglobia</taxon>
        <taxon>Terriglobales</taxon>
        <taxon>Acidobacteriaceae</taxon>
        <taxon>Tunturiibacter</taxon>
    </lineage>
</organism>
<dbReference type="AlphaFoldDB" id="A0AAU7Z0C5"/>
<proteinExistence type="predicted"/>
<name>A0AAU7Z0C5_9BACT</name>
<dbReference type="KEGG" id="tgi:RBB81_21570"/>
<evidence type="ECO:0008006" key="2">
    <source>
        <dbReference type="Google" id="ProtNLM"/>
    </source>
</evidence>
<reference evidence="1" key="2">
    <citation type="journal article" date="2024" name="Environ. Microbiol.">
        <title>Genome analysis and description of Tunturibacter gen. nov. expands the diversity of Terriglobia in tundra soils.</title>
        <authorList>
            <person name="Messyasz A."/>
            <person name="Mannisto M.K."/>
            <person name="Kerkhof L.J."/>
            <person name="Haggblom M.M."/>
        </authorList>
    </citation>
    <scope>NUCLEOTIDE SEQUENCE</scope>
    <source>
        <strain evidence="1">M8UP39</strain>
    </source>
</reference>
<accession>A0AAU7Z0C5</accession>
<evidence type="ECO:0000313" key="1">
    <source>
        <dbReference type="EMBL" id="XCB22136.1"/>
    </source>
</evidence>
<dbReference type="EMBL" id="CP132938">
    <property type="protein sequence ID" value="XCB22136.1"/>
    <property type="molecule type" value="Genomic_DNA"/>
</dbReference>
<gene>
    <name evidence="1" type="ORF">RBB81_21570</name>
</gene>
<reference evidence="1" key="1">
    <citation type="submission" date="2023-08" db="EMBL/GenBank/DDBJ databases">
        <authorList>
            <person name="Messyasz A."/>
            <person name="Mannisto M.K."/>
            <person name="Kerkhof L.J."/>
            <person name="Haggblom M."/>
        </authorList>
    </citation>
    <scope>NUCLEOTIDE SEQUENCE</scope>
    <source>
        <strain evidence="1">M8UP39</strain>
    </source>
</reference>
<sequence>MELRRPPFGAFAHTTPTPVYSDSSLALAPGSSLTPLNDGVIEASAPDARERFGFDRTQNIGIRSTYAIDEAAQFRSESPAVQ</sequence>
<dbReference type="RefSeq" id="WP_353072132.1">
    <property type="nucleotide sequence ID" value="NZ_CP132938.1"/>
</dbReference>